<evidence type="ECO:0000313" key="1">
    <source>
        <dbReference type="Ensembl" id="ENSMMMP00000018411.1"/>
    </source>
</evidence>
<reference evidence="1" key="2">
    <citation type="submission" date="2025-09" db="UniProtKB">
        <authorList>
            <consortium name="Ensembl"/>
        </authorList>
    </citation>
    <scope>IDENTIFICATION</scope>
</reference>
<name>A0A8C5ZUS8_MARMA</name>
<proteinExistence type="predicted"/>
<dbReference type="PANTHER" id="PTHR37357:SF1">
    <property type="entry name" value="IZUMO SPERM-EGG FUSION PROTEIN 4"/>
    <property type="match status" value="1"/>
</dbReference>
<gene>
    <name evidence="1" type="primary">IZUMO4</name>
</gene>
<dbReference type="Proteomes" id="UP000694407">
    <property type="component" value="Unplaced"/>
</dbReference>
<reference evidence="1" key="1">
    <citation type="submission" date="2025-08" db="UniProtKB">
        <authorList>
            <consortium name="Ensembl"/>
        </authorList>
    </citation>
    <scope>IDENTIFICATION</scope>
</reference>
<accession>A0A8C5ZUS8</accession>
<keyword evidence="2" id="KW-1185">Reference proteome</keyword>
<protein>
    <submittedName>
        <fullName evidence="1">IZUMO family member 4</fullName>
    </submittedName>
</protein>
<dbReference type="PANTHER" id="PTHR37357">
    <property type="entry name" value="IZUMO SPERM-EGG FUSION PROTEIN 4"/>
    <property type="match status" value="1"/>
</dbReference>
<dbReference type="InterPro" id="IPR052868">
    <property type="entry name" value="Izumo_fusion"/>
</dbReference>
<organism evidence="1 2">
    <name type="scientific">Marmota marmota marmota</name>
    <name type="common">Alpine marmot</name>
    <dbReference type="NCBI Taxonomy" id="9994"/>
    <lineage>
        <taxon>Eukaryota</taxon>
        <taxon>Metazoa</taxon>
        <taxon>Chordata</taxon>
        <taxon>Craniata</taxon>
        <taxon>Vertebrata</taxon>
        <taxon>Euteleostomi</taxon>
        <taxon>Mammalia</taxon>
        <taxon>Eutheria</taxon>
        <taxon>Euarchontoglires</taxon>
        <taxon>Glires</taxon>
        <taxon>Rodentia</taxon>
        <taxon>Sciuromorpha</taxon>
        <taxon>Sciuridae</taxon>
        <taxon>Xerinae</taxon>
        <taxon>Marmotini</taxon>
        <taxon>Marmota</taxon>
    </lineage>
</organism>
<dbReference type="AlphaFoldDB" id="A0A8C5ZUS8"/>
<dbReference type="GO" id="GO:0005634">
    <property type="term" value="C:nucleus"/>
    <property type="evidence" value="ECO:0007669"/>
    <property type="project" value="TreeGrafter"/>
</dbReference>
<sequence>MWRKPCTREWISCTRGRCTSRGISPMNCEASSGTRCTSSRTQSLKAALIVSVTVVSEPGSWLSGAGWWLRLGDPGGPAAVSCVAGIFQYETISCNNCTDSHVVCFGYNCKSSAQWETAVRGLLSYM</sequence>
<dbReference type="Ensembl" id="ENSMMMT00000020924.1">
    <property type="protein sequence ID" value="ENSMMMP00000018411.1"/>
    <property type="gene ID" value="ENSMMMG00000016311.1"/>
</dbReference>
<dbReference type="GeneTree" id="ENSGT00390000015418"/>
<evidence type="ECO:0000313" key="2">
    <source>
        <dbReference type="Proteomes" id="UP000694407"/>
    </source>
</evidence>